<keyword evidence="2" id="KW-1185">Reference proteome</keyword>
<evidence type="ECO:0000313" key="1">
    <source>
        <dbReference type="EMBL" id="MBD1431263.1"/>
    </source>
</evidence>
<protein>
    <recommendedName>
        <fullName evidence="3">Alpha/beta hydrolase</fullName>
    </recommendedName>
</protein>
<dbReference type="Proteomes" id="UP000602759">
    <property type="component" value="Unassembled WGS sequence"/>
</dbReference>
<proteinExistence type="predicted"/>
<reference evidence="1 2" key="1">
    <citation type="submission" date="2020-08" db="EMBL/GenBank/DDBJ databases">
        <title>Sphingobacterium sp. DN00404 isolated from aquaculture water.</title>
        <authorList>
            <person name="Zhang M."/>
        </authorList>
    </citation>
    <scope>NUCLEOTIDE SEQUENCE [LARGE SCALE GENOMIC DNA]</scope>
    <source>
        <strain evidence="1 2">DN00404</strain>
    </source>
</reference>
<dbReference type="EMBL" id="JACOIK010000001">
    <property type="protein sequence ID" value="MBD1431263.1"/>
    <property type="molecule type" value="Genomic_DNA"/>
</dbReference>
<sequence>MQAKATEYQWSVSVPGYISEETKNNPRAFLWIPEDCVQVKAVVFSQQNMCEETIFEHPSFRKTMAELGFAIVWIAPGIDYPWDETKGLQEIFNKILNDLAEVSGYTEVKHAPLVPLGHSAMATFPWNFAAWNPGRTLAVVSYKGDAPRTNLTGYGRENLEWGRNRNIDGIPGLMIEGEYEWWEARVNPALAFRMMYPESCVSFLCDRGQGHFDVSDKVVDYINLFLRKAAQYRLPESQPLEKPMELKKINPTDGWLVGRWEANAKREKGAPFNQYKGNKHDAFWYFDQEIAQATEDYYREIPNRKLQYISFLSGGKWLNFKKENHSQYELTPEINDKLTFNLSAVYSDENHVQLSGNHAKEKIVIHKVNGPIEKLNDTTFALQFYRTGFNNIKRTGGICLVAQSPGDEKYKSAVQQIYLKIPYPLNQGERQYILFPGLPDVGQQTKEMKLNATSDKNLTVSYYIQEGPAKIEGDKVILTKIPPRARFPIKVTVVAWQYGVNGKIQSAQPVERSFYIKK</sequence>
<name>A0ABR7YJ97_9SPHI</name>
<comment type="caution">
    <text evidence="1">The sequence shown here is derived from an EMBL/GenBank/DDBJ whole genome shotgun (WGS) entry which is preliminary data.</text>
</comment>
<gene>
    <name evidence="1" type="ORF">H8B06_00360</name>
</gene>
<organism evidence="1 2">
    <name type="scientific">Sphingobacterium micropteri</name>
    <dbReference type="NCBI Taxonomy" id="2763501"/>
    <lineage>
        <taxon>Bacteria</taxon>
        <taxon>Pseudomonadati</taxon>
        <taxon>Bacteroidota</taxon>
        <taxon>Sphingobacteriia</taxon>
        <taxon>Sphingobacteriales</taxon>
        <taxon>Sphingobacteriaceae</taxon>
        <taxon>Sphingobacterium</taxon>
    </lineage>
</organism>
<evidence type="ECO:0000313" key="2">
    <source>
        <dbReference type="Proteomes" id="UP000602759"/>
    </source>
</evidence>
<accession>A0ABR7YJ97</accession>
<dbReference type="RefSeq" id="WP_190992301.1">
    <property type="nucleotide sequence ID" value="NZ_JACOIK010000001.1"/>
</dbReference>
<evidence type="ECO:0008006" key="3">
    <source>
        <dbReference type="Google" id="ProtNLM"/>
    </source>
</evidence>